<reference evidence="1" key="1">
    <citation type="submission" date="2021-06" db="EMBL/GenBank/DDBJ databases">
        <authorList>
            <person name="Kallberg Y."/>
            <person name="Tangrot J."/>
            <person name="Rosling A."/>
        </authorList>
    </citation>
    <scope>NUCLEOTIDE SEQUENCE</scope>
    <source>
        <strain evidence="1">MA453B</strain>
    </source>
</reference>
<evidence type="ECO:0000313" key="1">
    <source>
        <dbReference type="EMBL" id="CAG8766009.1"/>
    </source>
</evidence>
<dbReference type="AlphaFoldDB" id="A0A9N9NUS0"/>
<keyword evidence="2" id="KW-1185">Reference proteome</keyword>
<feature type="non-terminal residue" evidence="1">
    <location>
        <position position="78"/>
    </location>
</feature>
<protein>
    <submittedName>
        <fullName evidence="1">6757_t:CDS:1</fullName>
    </submittedName>
</protein>
<accession>A0A9N9NUS0</accession>
<dbReference type="EMBL" id="CAJVPY010018229">
    <property type="protein sequence ID" value="CAG8766009.1"/>
    <property type="molecule type" value="Genomic_DNA"/>
</dbReference>
<sequence length="78" mass="9026">MFNFLPSLTSNDRMLYAYIALEYTAQDSTFYASLDANFTSKNNVYIQQKAKISNKNEVVLYREPNENIDVDISENDNT</sequence>
<gene>
    <name evidence="1" type="ORF">DERYTH_LOCUS18243</name>
</gene>
<proteinExistence type="predicted"/>
<name>A0A9N9NUS0_9GLOM</name>
<dbReference type="Proteomes" id="UP000789405">
    <property type="component" value="Unassembled WGS sequence"/>
</dbReference>
<evidence type="ECO:0000313" key="2">
    <source>
        <dbReference type="Proteomes" id="UP000789405"/>
    </source>
</evidence>
<organism evidence="1 2">
    <name type="scientific">Dentiscutata erythropus</name>
    <dbReference type="NCBI Taxonomy" id="1348616"/>
    <lineage>
        <taxon>Eukaryota</taxon>
        <taxon>Fungi</taxon>
        <taxon>Fungi incertae sedis</taxon>
        <taxon>Mucoromycota</taxon>
        <taxon>Glomeromycotina</taxon>
        <taxon>Glomeromycetes</taxon>
        <taxon>Diversisporales</taxon>
        <taxon>Gigasporaceae</taxon>
        <taxon>Dentiscutata</taxon>
    </lineage>
</organism>
<comment type="caution">
    <text evidence="1">The sequence shown here is derived from an EMBL/GenBank/DDBJ whole genome shotgun (WGS) entry which is preliminary data.</text>
</comment>